<evidence type="ECO:0000313" key="3">
    <source>
        <dbReference type="Proteomes" id="UP000299102"/>
    </source>
</evidence>
<evidence type="ECO:0000256" key="1">
    <source>
        <dbReference type="SAM" id="MobiDB-lite"/>
    </source>
</evidence>
<reference evidence="2 3" key="1">
    <citation type="journal article" date="2019" name="Commun. Biol.">
        <title>The bagworm genome reveals a unique fibroin gene that provides high tensile strength.</title>
        <authorList>
            <person name="Kono N."/>
            <person name="Nakamura H."/>
            <person name="Ohtoshi R."/>
            <person name="Tomita M."/>
            <person name="Numata K."/>
            <person name="Arakawa K."/>
        </authorList>
    </citation>
    <scope>NUCLEOTIDE SEQUENCE [LARGE SCALE GENOMIC DNA]</scope>
</reference>
<proteinExistence type="predicted"/>
<protein>
    <submittedName>
        <fullName evidence="2">Uncharacterized protein</fullName>
    </submittedName>
</protein>
<name>A0A4C1SAF9_EUMVA</name>
<comment type="caution">
    <text evidence="2">The sequence shown here is derived from an EMBL/GenBank/DDBJ whole genome shotgun (WGS) entry which is preliminary data.</text>
</comment>
<accession>A0A4C1SAF9</accession>
<feature type="region of interest" description="Disordered" evidence="1">
    <location>
        <begin position="21"/>
        <end position="55"/>
    </location>
</feature>
<keyword evidence="3" id="KW-1185">Reference proteome</keyword>
<dbReference type="AlphaFoldDB" id="A0A4C1SAF9"/>
<dbReference type="Proteomes" id="UP000299102">
    <property type="component" value="Unassembled WGS sequence"/>
</dbReference>
<organism evidence="2 3">
    <name type="scientific">Eumeta variegata</name>
    <name type="common">Bagworm moth</name>
    <name type="synonym">Eumeta japonica</name>
    <dbReference type="NCBI Taxonomy" id="151549"/>
    <lineage>
        <taxon>Eukaryota</taxon>
        <taxon>Metazoa</taxon>
        <taxon>Ecdysozoa</taxon>
        <taxon>Arthropoda</taxon>
        <taxon>Hexapoda</taxon>
        <taxon>Insecta</taxon>
        <taxon>Pterygota</taxon>
        <taxon>Neoptera</taxon>
        <taxon>Endopterygota</taxon>
        <taxon>Lepidoptera</taxon>
        <taxon>Glossata</taxon>
        <taxon>Ditrysia</taxon>
        <taxon>Tineoidea</taxon>
        <taxon>Psychidae</taxon>
        <taxon>Oiketicinae</taxon>
        <taxon>Eumeta</taxon>
    </lineage>
</organism>
<sequence>MFKNEYDPKAIPNRRKRYEFKRVLRMQTDRSSHSRRSQGEKRFRGAARRTVTENGIAQHCMQMTPSPRDRRTRYTSFLAKPEIASKPTTHPQERRWRAVFSCIGSVDFLTSFHLQRLMVNNSIK</sequence>
<gene>
    <name evidence="2" type="ORF">EVAR_93587_1</name>
</gene>
<evidence type="ECO:0000313" key="2">
    <source>
        <dbReference type="EMBL" id="GBO99182.1"/>
    </source>
</evidence>
<feature type="compositionally biased region" description="Basic and acidic residues" evidence="1">
    <location>
        <begin position="27"/>
        <end position="43"/>
    </location>
</feature>
<dbReference type="EMBL" id="BGZK01003249">
    <property type="protein sequence ID" value="GBO99182.1"/>
    <property type="molecule type" value="Genomic_DNA"/>
</dbReference>